<organism evidence="1 2">
    <name type="scientific">Aliikangiella maris</name>
    <dbReference type="NCBI Taxonomy" id="3162458"/>
    <lineage>
        <taxon>Bacteria</taxon>
        <taxon>Pseudomonadati</taxon>
        <taxon>Pseudomonadota</taxon>
        <taxon>Gammaproteobacteria</taxon>
        <taxon>Oceanospirillales</taxon>
        <taxon>Pleioneaceae</taxon>
        <taxon>Aliikangiella</taxon>
    </lineage>
</organism>
<evidence type="ECO:0000313" key="2">
    <source>
        <dbReference type="Proteomes" id="UP001548189"/>
    </source>
</evidence>
<dbReference type="SUPFAM" id="SSF53187">
    <property type="entry name" value="Zn-dependent exopeptidases"/>
    <property type="match status" value="1"/>
</dbReference>
<dbReference type="RefSeq" id="WP_353896596.1">
    <property type="nucleotide sequence ID" value="NZ_JBEVCJ010000016.1"/>
</dbReference>
<dbReference type="Proteomes" id="UP001548189">
    <property type="component" value="Unassembled WGS sequence"/>
</dbReference>
<evidence type="ECO:0000313" key="1">
    <source>
        <dbReference type="EMBL" id="MET1256010.1"/>
    </source>
</evidence>
<name>A0ABV2BVR6_9GAMM</name>
<keyword evidence="2" id="KW-1185">Reference proteome</keyword>
<dbReference type="GO" id="GO:0050129">
    <property type="term" value="F:N-formylglutamate deformylase activity"/>
    <property type="evidence" value="ECO:0007669"/>
    <property type="project" value="UniProtKB-EC"/>
</dbReference>
<dbReference type="EMBL" id="JBEVCJ010000016">
    <property type="protein sequence ID" value="MET1256010.1"/>
    <property type="molecule type" value="Genomic_DNA"/>
</dbReference>
<dbReference type="Pfam" id="PF05013">
    <property type="entry name" value="FGase"/>
    <property type="match status" value="1"/>
</dbReference>
<dbReference type="InterPro" id="IPR010247">
    <property type="entry name" value="HutG_amidohyd"/>
</dbReference>
<reference evidence="1 2" key="1">
    <citation type="submission" date="2024-06" db="EMBL/GenBank/DDBJ databases">
        <authorList>
            <person name="Li F."/>
        </authorList>
    </citation>
    <scope>NUCLEOTIDE SEQUENCE [LARGE SCALE GENOMIC DNA]</scope>
    <source>
        <strain evidence="1 2">GXAS 311</strain>
    </source>
</reference>
<dbReference type="NCBIfam" id="TIGR02017">
    <property type="entry name" value="hutG_amidohyd"/>
    <property type="match status" value="1"/>
</dbReference>
<proteinExistence type="predicted"/>
<protein>
    <submittedName>
        <fullName evidence="1">N-formylglutamate deformylase</fullName>
        <ecNumber evidence="1">3.5.1.68</ecNumber>
    </submittedName>
</protein>
<gene>
    <name evidence="1" type="primary">hutG</name>
    <name evidence="1" type="ORF">ABVT43_12800</name>
</gene>
<dbReference type="EC" id="3.5.1.68" evidence="1"/>
<keyword evidence="1" id="KW-0378">Hydrolase</keyword>
<accession>A0ABV2BVR6</accession>
<dbReference type="Gene3D" id="3.40.630.40">
    <property type="entry name" value="Zn-dependent exopeptidases"/>
    <property type="match status" value="1"/>
</dbReference>
<sequence length="266" mass="30810">MGDSVTESFDYFDGDIPIFISIPHNGFAIPANIAKTMTESARQSNDTDWYLDRLYKFARQRGYYMIIPRYSRYVIDLNRPSSGESLYPGADNTELCPTTQFDYQKIYQQGLAPDSTEIKQRIDSYWLPYHTQLKQVLTRLSKQNKRVLLFEAHSIASRVPRFFDGQLPDFNFGNFNGKSSGYKLANLVDNWQPKGYSKVFNARFKGGYITRCYGQILPNVDALQLELSQATYMNEQNLTFNKEKAAEVQVKIIEFFEILENFYAKS</sequence>
<comment type="caution">
    <text evidence="1">The sequence shown here is derived from an EMBL/GenBank/DDBJ whole genome shotgun (WGS) entry which is preliminary data.</text>
</comment>
<dbReference type="InterPro" id="IPR007709">
    <property type="entry name" value="N-FG_amidohydro"/>
</dbReference>